<dbReference type="AlphaFoldDB" id="A0A502BMZ4"/>
<gene>
    <name evidence="1" type="ORF">FHY56_11185</name>
</gene>
<reference evidence="1 2" key="1">
    <citation type="journal article" date="2003" name="Int. J. Syst. Evol. Microbiol.">
        <title>Towards a standardized format for the description of a novel species (of an established genus): Ochrobactrum gallinifaecis sp. nov.</title>
        <authorList>
            <person name="Kampfer P."/>
            <person name="Buczolits S."/>
            <person name="Albrecht A."/>
            <person name="Busse H.J."/>
            <person name="Stackebrandt E."/>
        </authorList>
    </citation>
    <scope>NUCLEOTIDE SEQUENCE [LARGE SCALE GENOMIC DNA]</scope>
    <source>
        <strain evidence="1 2">ISO 196</strain>
    </source>
</reference>
<protein>
    <submittedName>
        <fullName evidence="1">Uncharacterized protein</fullName>
    </submittedName>
</protein>
<dbReference type="Proteomes" id="UP000315388">
    <property type="component" value="Unassembled WGS sequence"/>
</dbReference>
<dbReference type="OrthoDB" id="8338333at2"/>
<organism evidence="1 2">
    <name type="scientific">Brucella gallinifaecis</name>
    <dbReference type="NCBI Taxonomy" id="215590"/>
    <lineage>
        <taxon>Bacteria</taxon>
        <taxon>Pseudomonadati</taxon>
        <taxon>Pseudomonadota</taxon>
        <taxon>Alphaproteobacteria</taxon>
        <taxon>Hyphomicrobiales</taxon>
        <taxon>Brucellaceae</taxon>
        <taxon>Brucella/Ochrobactrum group</taxon>
        <taxon>Brucella</taxon>
    </lineage>
</organism>
<name>A0A502BMZ4_9HYPH</name>
<keyword evidence="2" id="KW-1185">Reference proteome</keyword>
<proteinExistence type="predicted"/>
<sequence length="201" mass="23057">MLIETEWDHAPYSDATINIGDIKADVRWRIMDKTIDTQNRDTGTFKALAEKDKRARVEVTLTGDALSEICPMYFQELTELNFTRLQARYFDFVLPTVSGKVVHKTRWRQAVAVARDRQRIAKFRKTGGIGLKAMDDAVTETQKIIRKQSLPDMHNRGLKLPAKKRIAMGVSQTFVAYEDLNERVLTALRSLGERVRKGFLK</sequence>
<dbReference type="RefSeq" id="WP_140905236.1">
    <property type="nucleotide sequence ID" value="NZ_JBHTMD010000007.1"/>
</dbReference>
<dbReference type="EMBL" id="VEWJ01000006">
    <property type="protein sequence ID" value="TPF75260.1"/>
    <property type="molecule type" value="Genomic_DNA"/>
</dbReference>
<comment type="caution">
    <text evidence="1">The sequence shown here is derived from an EMBL/GenBank/DDBJ whole genome shotgun (WGS) entry which is preliminary data.</text>
</comment>
<evidence type="ECO:0000313" key="2">
    <source>
        <dbReference type="Proteomes" id="UP000315388"/>
    </source>
</evidence>
<evidence type="ECO:0000313" key="1">
    <source>
        <dbReference type="EMBL" id="TPF75260.1"/>
    </source>
</evidence>
<accession>A0A502BMZ4</accession>